<gene>
    <name evidence="17" type="ORF">C7383_108164</name>
</gene>
<dbReference type="AlphaFoldDB" id="A0AB73T2J9"/>
<dbReference type="SMART" id="SM00073">
    <property type="entry name" value="HPT"/>
    <property type="match status" value="1"/>
</dbReference>
<dbReference type="PANTHER" id="PTHR43395:SF10">
    <property type="entry name" value="CHEMOTAXIS PROTEIN CHEA"/>
    <property type="match status" value="1"/>
</dbReference>
<feature type="region of interest" description="Disordered" evidence="13">
    <location>
        <begin position="247"/>
        <end position="277"/>
    </location>
</feature>
<dbReference type="InterPro" id="IPR036641">
    <property type="entry name" value="HPT_dom_sf"/>
</dbReference>
<accession>A0AB73T2J9</accession>
<evidence type="ECO:0000256" key="3">
    <source>
        <dbReference type="ARBA" id="ARBA00021495"/>
    </source>
</evidence>
<evidence type="ECO:0000313" key="18">
    <source>
        <dbReference type="Proteomes" id="UP000245412"/>
    </source>
</evidence>
<dbReference type="InterPro" id="IPR010808">
    <property type="entry name" value="CheA_P2-bd"/>
</dbReference>
<organism evidence="17 18">
    <name type="scientific">Murimonas intestini</name>
    <dbReference type="NCBI Taxonomy" id="1337051"/>
    <lineage>
        <taxon>Bacteria</taxon>
        <taxon>Bacillati</taxon>
        <taxon>Bacillota</taxon>
        <taxon>Clostridia</taxon>
        <taxon>Lachnospirales</taxon>
        <taxon>Lachnospiraceae</taxon>
        <taxon>Murimonas</taxon>
    </lineage>
</organism>
<dbReference type="PROSITE" id="PS50109">
    <property type="entry name" value="HIS_KIN"/>
    <property type="match status" value="1"/>
</dbReference>
<evidence type="ECO:0000256" key="10">
    <source>
        <dbReference type="ARBA" id="ARBA00035100"/>
    </source>
</evidence>
<dbReference type="PANTHER" id="PTHR43395">
    <property type="entry name" value="SENSOR HISTIDINE KINASE CHEA"/>
    <property type="match status" value="1"/>
</dbReference>
<feature type="domain" description="Histidine kinase" evidence="14">
    <location>
        <begin position="294"/>
        <end position="527"/>
    </location>
</feature>
<evidence type="ECO:0000259" key="14">
    <source>
        <dbReference type="PROSITE" id="PS50109"/>
    </source>
</evidence>
<evidence type="ECO:0000256" key="1">
    <source>
        <dbReference type="ARBA" id="ARBA00000085"/>
    </source>
</evidence>
<dbReference type="Pfam" id="PF01627">
    <property type="entry name" value="Hpt"/>
    <property type="match status" value="1"/>
</dbReference>
<dbReference type="InterPro" id="IPR002545">
    <property type="entry name" value="CheW-lke_dom"/>
</dbReference>
<evidence type="ECO:0000256" key="11">
    <source>
        <dbReference type="PROSITE-ProRule" id="PRU00110"/>
    </source>
</evidence>
<reference evidence="17 18" key="1">
    <citation type="submission" date="2018-05" db="EMBL/GenBank/DDBJ databases">
        <authorList>
            <person name="Goeker M."/>
            <person name="Huntemann M."/>
            <person name="Clum A."/>
            <person name="Pillay M."/>
            <person name="Palaniappan K."/>
            <person name="Varghese N."/>
            <person name="Mikhailova N."/>
            <person name="Stamatis D."/>
            <person name="Reddy T."/>
            <person name="Daum C."/>
            <person name="Shapiro N."/>
            <person name="Ivanova N."/>
            <person name="Kyrpides N."/>
            <person name="Woyke T."/>
        </authorList>
    </citation>
    <scope>NUCLEOTIDE SEQUENCE [LARGE SCALE GENOMIC DNA]</scope>
    <source>
        <strain evidence="17 18">DSM 26524</strain>
    </source>
</reference>
<dbReference type="SUPFAM" id="SSF55874">
    <property type="entry name" value="ATPase domain of HSP90 chaperone/DNA topoisomerase II/histidine kinase"/>
    <property type="match status" value="1"/>
</dbReference>
<evidence type="ECO:0000256" key="12">
    <source>
        <dbReference type="SAM" id="Coils"/>
    </source>
</evidence>
<keyword evidence="4" id="KW-0145">Chemotaxis</keyword>
<evidence type="ECO:0000256" key="6">
    <source>
        <dbReference type="ARBA" id="ARBA00022679"/>
    </source>
</evidence>
<dbReference type="RefSeq" id="WP_109627450.1">
    <property type="nucleotide sequence ID" value="NZ_JANKBI010000006.1"/>
</dbReference>
<evidence type="ECO:0000259" key="16">
    <source>
        <dbReference type="PROSITE" id="PS50894"/>
    </source>
</evidence>
<evidence type="ECO:0000259" key="15">
    <source>
        <dbReference type="PROSITE" id="PS50851"/>
    </source>
</evidence>
<dbReference type="EMBL" id="QGGY01000008">
    <property type="protein sequence ID" value="PWJ74734.1"/>
    <property type="molecule type" value="Genomic_DNA"/>
</dbReference>
<dbReference type="PRINTS" id="PR00344">
    <property type="entry name" value="BCTRLSENSOR"/>
</dbReference>
<dbReference type="Pfam" id="PF07194">
    <property type="entry name" value="P2"/>
    <property type="match status" value="1"/>
</dbReference>
<dbReference type="Gene3D" id="2.30.30.40">
    <property type="entry name" value="SH3 Domains"/>
    <property type="match status" value="1"/>
</dbReference>
<feature type="modified residue" description="Phosphohistidine" evidence="11">
    <location>
        <position position="52"/>
    </location>
</feature>
<dbReference type="Pfam" id="PF02518">
    <property type="entry name" value="HATPase_c"/>
    <property type="match status" value="1"/>
</dbReference>
<feature type="domain" description="CheW-like" evidence="15">
    <location>
        <begin position="529"/>
        <end position="667"/>
    </location>
</feature>
<evidence type="ECO:0000256" key="9">
    <source>
        <dbReference type="ARBA" id="ARBA00023012"/>
    </source>
</evidence>
<evidence type="ECO:0000256" key="2">
    <source>
        <dbReference type="ARBA" id="ARBA00012438"/>
    </source>
</evidence>
<dbReference type="SUPFAM" id="SSF55052">
    <property type="entry name" value="CheY-binding domain of CheA"/>
    <property type="match status" value="1"/>
</dbReference>
<comment type="caution">
    <text evidence="17">The sequence shown here is derived from an EMBL/GenBank/DDBJ whole genome shotgun (WGS) entry which is preliminary data.</text>
</comment>
<dbReference type="PROSITE" id="PS50851">
    <property type="entry name" value="CHEW"/>
    <property type="match status" value="1"/>
</dbReference>
<keyword evidence="7" id="KW-0547">Nucleotide-binding</keyword>
<dbReference type="InterPro" id="IPR036890">
    <property type="entry name" value="HATPase_C_sf"/>
</dbReference>
<proteinExistence type="predicted"/>
<dbReference type="InterPro" id="IPR035891">
    <property type="entry name" value="CheY-binding_CheA"/>
</dbReference>
<dbReference type="Gene3D" id="1.20.120.160">
    <property type="entry name" value="HPT domain"/>
    <property type="match status" value="1"/>
</dbReference>
<feature type="domain" description="HPt" evidence="16">
    <location>
        <begin position="4"/>
        <end position="112"/>
    </location>
</feature>
<comment type="catalytic activity">
    <reaction evidence="1">
        <text>ATP + protein L-histidine = ADP + protein N-phospho-L-histidine.</text>
        <dbReference type="EC" id="2.7.13.3"/>
    </reaction>
</comment>
<sequence>MSYFDEDSQAMLDVFLLETGQLLEKLEEILIEAEKNNSLEGEDINTIFRIMHTVKSSAAMMGLDSLSDVAHRLEDLFSELRDGSGPPGGNKRQLFEVLFEVADFIRDEMGRMRDENYEPSNMDRIQERIADYLTEENSGGGSGGEQEETPEERAFLSREGDFLHIRFEPGCRMENIRAFMLMRRLKSICPEVETLPARLENNPEAAEQIKQRGLLIRVEPGKAKAAQEALCGGAFVLSCEKLTPEWPEQKEQGQQYKDVPSGEAAEGDSRASSPPFQESEFVDVRVDRLDELQYLSGELLVMMSSFSNELQLKGQEELEEKYCRPVRQYLDELGNTVLNMRMVPISRILPKLRRVLRDICRDQQKEVELEAAGQDTEADKNIVDQLYEAAMHIVRNSVDHGIEPPGERRRLGKPEKGTVQLAAQSRGDELVVRISDDGRGMDIESLRERAREKHLFTRPEEEYTEEEILDFCTVPGFTTNDEVNKYSGRGVGMDIVKKLALRAGGHLKIESAKGKGTSVIIYLPLTHTIVENILFKSGGHLFSMPFYQAERFFEYGEISQNIHTDHQGAKVLVYEDKVVPVIDVAKVYGLEAESTEKVVLYVKGSKREACLLADEVLGREKLLQKLLPKMLGAKFRSRTGMNGCCVMGDGGICMALDADSFIQCAVPETADEEESDGKWE</sequence>
<name>A0AB73T2J9_9FIRM</name>
<feature type="coiled-coil region" evidence="12">
    <location>
        <begin position="16"/>
        <end position="43"/>
    </location>
</feature>
<evidence type="ECO:0000313" key="17">
    <source>
        <dbReference type="EMBL" id="PWJ74734.1"/>
    </source>
</evidence>
<dbReference type="InterPro" id="IPR051315">
    <property type="entry name" value="Bact_Chemotaxis_CheA"/>
</dbReference>
<evidence type="ECO:0000256" key="8">
    <source>
        <dbReference type="ARBA" id="ARBA00022777"/>
    </source>
</evidence>
<keyword evidence="18" id="KW-1185">Reference proteome</keyword>
<dbReference type="GO" id="GO:0000155">
    <property type="term" value="F:phosphorelay sensor kinase activity"/>
    <property type="evidence" value="ECO:0007669"/>
    <property type="project" value="InterPro"/>
</dbReference>
<dbReference type="InterPro" id="IPR036061">
    <property type="entry name" value="CheW-like_dom_sf"/>
</dbReference>
<keyword evidence="8 17" id="KW-0418">Kinase</keyword>
<dbReference type="PROSITE" id="PS50894">
    <property type="entry name" value="HPT"/>
    <property type="match status" value="1"/>
</dbReference>
<dbReference type="FunFam" id="3.30.565.10:FF:000016">
    <property type="entry name" value="Chemotaxis protein CheA, putative"/>
    <property type="match status" value="1"/>
</dbReference>
<dbReference type="Pfam" id="PF01584">
    <property type="entry name" value="CheW"/>
    <property type="match status" value="1"/>
</dbReference>
<dbReference type="Proteomes" id="UP000245412">
    <property type="component" value="Unassembled WGS sequence"/>
</dbReference>
<keyword evidence="9" id="KW-0902">Two-component regulatory system</keyword>
<dbReference type="InterPro" id="IPR004358">
    <property type="entry name" value="Sig_transdc_His_kin-like_C"/>
</dbReference>
<dbReference type="SMART" id="SM00387">
    <property type="entry name" value="HATPase_c"/>
    <property type="match status" value="1"/>
</dbReference>
<keyword evidence="5 11" id="KW-0597">Phosphoprotein</keyword>
<keyword evidence="6" id="KW-0808">Transferase</keyword>
<dbReference type="SMART" id="SM00260">
    <property type="entry name" value="CheW"/>
    <property type="match status" value="1"/>
</dbReference>
<dbReference type="Gene3D" id="3.30.565.10">
    <property type="entry name" value="Histidine kinase-like ATPase, C-terminal domain"/>
    <property type="match status" value="1"/>
</dbReference>
<keyword evidence="12" id="KW-0175">Coiled coil</keyword>
<evidence type="ECO:0000256" key="13">
    <source>
        <dbReference type="SAM" id="MobiDB-lite"/>
    </source>
</evidence>
<dbReference type="CDD" id="cd00088">
    <property type="entry name" value="HPT"/>
    <property type="match status" value="1"/>
</dbReference>
<dbReference type="InterPro" id="IPR008207">
    <property type="entry name" value="Sig_transdc_His_kin_Hpt_dom"/>
</dbReference>
<dbReference type="EC" id="2.7.13.3" evidence="2"/>
<dbReference type="SUPFAM" id="SSF47226">
    <property type="entry name" value="Histidine-containing phosphotransfer domain, HPT domain"/>
    <property type="match status" value="1"/>
</dbReference>
<evidence type="ECO:0000256" key="4">
    <source>
        <dbReference type="ARBA" id="ARBA00022500"/>
    </source>
</evidence>
<comment type="function">
    <text evidence="10">Involved in the transmission of sensory signals from the chemoreceptors to the flagellar motors. CheA is autophosphorylated; it can transfer its phosphate group to either CheB or CheY.</text>
</comment>
<dbReference type="InterPro" id="IPR003594">
    <property type="entry name" value="HATPase_dom"/>
</dbReference>
<protein>
    <recommendedName>
        <fullName evidence="3">Chemotaxis protein CheA</fullName>
        <ecNumber evidence="2">2.7.13.3</ecNumber>
    </recommendedName>
</protein>
<dbReference type="GO" id="GO:0006935">
    <property type="term" value="P:chemotaxis"/>
    <property type="evidence" value="ECO:0007669"/>
    <property type="project" value="UniProtKB-KW"/>
</dbReference>
<dbReference type="SUPFAM" id="SSF50341">
    <property type="entry name" value="CheW-like"/>
    <property type="match status" value="1"/>
</dbReference>
<evidence type="ECO:0000256" key="5">
    <source>
        <dbReference type="ARBA" id="ARBA00022553"/>
    </source>
</evidence>
<evidence type="ECO:0000256" key="7">
    <source>
        <dbReference type="ARBA" id="ARBA00022741"/>
    </source>
</evidence>
<dbReference type="InterPro" id="IPR005467">
    <property type="entry name" value="His_kinase_dom"/>
</dbReference>